<dbReference type="PANTHER" id="PTHR43280">
    <property type="entry name" value="ARAC-FAMILY TRANSCRIPTIONAL REGULATOR"/>
    <property type="match status" value="1"/>
</dbReference>
<dbReference type="InterPro" id="IPR020449">
    <property type="entry name" value="Tscrpt_reg_AraC-type_HTH"/>
</dbReference>
<dbReference type="AlphaFoldDB" id="A0A3N9TAN4"/>
<protein>
    <submittedName>
        <fullName evidence="5">AraC family transcriptional regulator</fullName>
    </submittedName>
</protein>
<dbReference type="RefSeq" id="WP_124939098.1">
    <property type="nucleotide sequence ID" value="NZ_RJVQ01000015.1"/>
</dbReference>
<keyword evidence="2" id="KW-0238">DNA-binding</keyword>
<dbReference type="InterPro" id="IPR018060">
    <property type="entry name" value="HTH_AraC"/>
</dbReference>
<keyword evidence="3" id="KW-0804">Transcription</keyword>
<dbReference type="OrthoDB" id="282744at2"/>
<evidence type="ECO:0000256" key="2">
    <source>
        <dbReference type="ARBA" id="ARBA00023125"/>
    </source>
</evidence>
<dbReference type="PRINTS" id="PR00032">
    <property type="entry name" value="HTHARAC"/>
</dbReference>
<dbReference type="Pfam" id="PF07883">
    <property type="entry name" value="Cupin_2"/>
    <property type="match status" value="1"/>
</dbReference>
<dbReference type="SUPFAM" id="SSF46689">
    <property type="entry name" value="Homeodomain-like"/>
    <property type="match status" value="2"/>
</dbReference>
<dbReference type="SMART" id="SM00342">
    <property type="entry name" value="HTH_ARAC"/>
    <property type="match status" value="1"/>
</dbReference>
<gene>
    <name evidence="5" type="ORF">EES38_20605</name>
</gene>
<keyword evidence="1" id="KW-0805">Transcription regulation</keyword>
<dbReference type="Gene3D" id="2.60.120.10">
    <property type="entry name" value="Jelly Rolls"/>
    <property type="match status" value="1"/>
</dbReference>
<name>A0A3N9TAN4_9VIBR</name>
<dbReference type="InterPro" id="IPR037923">
    <property type="entry name" value="HTH-like"/>
</dbReference>
<dbReference type="Pfam" id="PF12833">
    <property type="entry name" value="HTH_18"/>
    <property type="match status" value="1"/>
</dbReference>
<dbReference type="Proteomes" id="UP000281112">
    <property type="component" value="Unassembled WGS sequence"/>
</dbReference>
<proteinExistence type="predicted"/>
<dbReference type="InterPro" id="IPR014710">
    <property type="entry name" value="RmlC-like_jellyroll"/>
</dbReference>
<keyword evidence="6" id="KW-1185">Reference proteome</keyword>
<dbReference type="GO" id="GO:0043565">
    <property type="term" value="F:sequence-specific DNA binding"/>
    <property type="evidence" value="ECO:0007669"/>
    <property type="project" value="InterPro"/>
</dbReference>
<feature type="domain" description="HTH araC/xylS-type" evidence="4">
    <location>
        <begin position="172"/>
        <end position="270"/>
    </location>
</feature>
<dbReference type="InterPro" id="IPR009057">
    <property type="entry name" value="Homeodomain-like_sf"/>
</dbReference>
<dbReference type="Gene3D" id="1.10.10.60">
    <property type="entry name" value="Homeodomain-like"/>
    <property type="match status" value="2"/>
</dbReference>
<organism evidence="5 6">
    <name type="scientific">Vibrio viridaestus</name>
    <dbReference type="NCBI Taxonomy" id="2487322"/>
    <lineage>
        <taxon>Bacteria</taxon>
        <taxon>Pseudomonadati</taxon>
        <taxon>Pseudomonadota</taxon>
        <taxon>Gammaproteobacteria</taxon>
        <taxon>Vibrionales</taxon>
        <taxon>Vibrionaceae</taxon>
        <taxon>Vibrio</taxon>
    </lineage>
</organism>
<dbReference type="EMBL" id="RJVQ01000015">
    <property type="protein sequence ID" value="RQW61178.1"/>
    <property type="molecule type" value="Genomic_DNA"/>
</dbReference>
<reference evidence="5 6" key="1">
    <citation type="submission" date="2018-11" db="EMBL/GenBank/DDBJ databases">
        <title>Vibrio LJC006 sp. nov., isolated from seawater during the bloom of the enteromorpha.</title>
        <authorList>
            <person name="Liang J."/>
        </authorList>
    </citation>
    <scope>NUCLEOTIDE SEQUENCE [LARGE SCALE GENOMIC DNA]</scope>
    <source>
        <strain evidence="5 6">LJC006</strain>
    </source>
</reference>
<accession>A0A3N9TAN4</accession>
<dbReference type="GO" id="GO:0003700">
    <property type="term" value="F:DNA-binding transcription factor activity"/>
    <property type="evidence" value="ECO:0007669"/>
    <property type="project" value="InterPro"/>
</dbReference>
<evidence type="ECO:0000313" key="6">
    <source>
        <dbReference type="Proteomes" id="UP000281112"/>
    </source>
</evidence>
<dbReference type="PROSITE" id="PS01124">
    <property type="entry name" value="HTH_ARAC_FAMILY_2"/>
    <property type="match status" value="1"/>
</dbReference>
<dbReference type="InterPro" id="IPR013096">
    <property type="entry name" value="Cupin_2"/>
</dbReference>
<dbReference type="PANTHER" id="PTHR43280:SF2">
    <property type="entry name" value="HTH-TYPE TRANSCRIPTIONAL REGULATOR EXSA"/>
    <property type="match status" value="1"/>
</dbReference>
<comment type="caution">
    <text evidence="5">The sequence shown here is derived from an EMBL/GenBank/DDBJ whole genome shotgun (WGS) entry which is preliminary data.</text>
</comment>
<dbReference type="SUPFAM" id="SSF51215">
    <property type="entry name" value="Regulatory protein AraC"/>
    <property type="match status" value="1"/>
</dbReference>
<evidence type="ECO:0000256" key="3">
    <source>
        <dbReference type="ARBA" id="ARBA00023163"/>
    </source>
</evidence>
<sequence>MSEIFDNISEINFDGLKEVYFGSVKYPPGGYHGPRIQRGLQLFHLLSGEVTFYVEKVEVNLKPGDFCLLLPGQHEFHQFSKDQESHHTWCQLDFYERPDYYNDIIKNAPLVTEQNMDLLRFMELGLSLTRNPVIPTVESLMLLGPALIRYYINYANGYTSESSETKIPRAITKACDYMSAHLAEPITLSQIAEDANITANHLVVIFNKYLSITPMKYLWRLRCQQAAVLLKGTSIPIGNIADQFGFSTQYHFSRLFKQHYGVAPSIYRKN</sequence>
<evidence type="ECO:0000256" key="1">
    <source>
        <dbReference type="ARBA" id="ARBA00023015"/>
    </source>
</evidence>
<evidence type="ECO:0000313" key="5">
    <source>
        <dbReference type="EMBL" id="RQW61178.1"/>
    </source>
</evidence>
<evidence type="ECO:0000259" key="4">
    <source>
        <dbReference type="PROSITE" id="PS01124"/>
    </source>
</evidence>